<name>A0A6P5ZG47_DURZI</name>
<reference evidence="2" key="1">
    <citation type="submission" date="2025-08" db="UniProtKB">
        <authorList>
            <consortium name="RefSeq"/>
        </authorList>
    </citation>
    <scope>IDENTIFICATION</scope>
    <source>
        <tissue evidence="2">Fruit stalk</tissue>
    </source>
</reference>
<dbReference type="Pfam" id="PF05553">
    <property type="entry name" value="DUF761"/>
    <property type="match status" value="1"/>
</dbReference>
<dbReference type="GeneID" id="111300462"/>
<dbReference type="RefSeq" id="XP_022751823.1">
    <property type="nucleotide sequence ID" value="XM_022896088.1"/>
</dbReference>
<gene>
    <name evidence="2" type="primary">LOC111300462</name>
</gene>
<evidence type="ECO:0000313" key="2">
    <source>
        <dbReference type="RefSeq" id="XP_022751823.1"/>
    </source>
</evidence>
<dbReference type="InterPro" id="IPR008480">
    <property type="entry name" value="DUF761_pln"/>
</dbReference>
<dbReference type="AlphaFoldDB" id="A0A6P5ZG47"/>
<dbReference type="PANTHER" id="PTHR33450">
    <property type="entry name" value="EMB|CAB67623.1-RELATED"/>
    <property type="match status" value="1"/>
</dbReference>
<protein>
    <submittedName>
        <fullName evidence="2">Uncharacterized protein LOC111300462</fullName>
    </submittedName>
</protein>
<accession>A0A6P5ZG47</accession>
<dbReference type="KEGG" id="dzi:111300462"/>
<dbReference type="OrthoDB" id="684076at2759"/>
<dbReference type="PANTHER" id="PTHR33450:SF12">
    <property type="entry name" value="COTTON FIBER PROTEIN"/>
    <property type="match status" value="1"/>
</dbReference>
<organism evidence="1 2">
    <name type="scientific">Durio zibethinus</name>
    <name type="common">Durian</name>
    <dbReference type="NCBI Taxonomy" id="66656"/>
    <lineage>
        <taxon>Eukaryota</taxon>
        <taxon>Viridiplantae</taxon>
        <taxon>Streptophyta</taxon>
        <taxon>Embryophyta</taxon>
        <taxon>Tracheophyta</taxon>
        <taxon>Spermatophyta</taxon>
        <taxon>Magnoliopsida</taxon>
        <taxon>eudicotyledons</taxon>
        <taxon>Gunneridae</taxon>
        <taxon>Pentapetalae</taxon>
        <taxon>rosids</taxon>
        <taxon>malvids</taxon>
        <taxon>Malvales</taxon>
        <taxon>Malvaceae</taxon>
        <taxon>Helicteroideae</taxon>
        <taxon>Durio</taxon>
    </lineage>
</organism>
<proteinExistence type="predicted"/>
<evidence type="ECO:0000313" key="1">
    <source>
        <dbReference type="Proteomes" id="UP000515121"/>
    </source>
</evidence>
<keyword evidence="1" id="KW-1185">Reference proteome</keyword>
<dbReference type="Proteomes" id="UP000515121">
    <property type="component" value="Unplaced"/>
</dbReference>
<sequence length="217" mass="24959">MRNKASGFLKQIITALTAMAKAKTLAFKSKTKAIKTRLVIFSLLQNKKLLMSSISQKLNALMGQNDKNYKELEDDAVGILGDQQSQSQEILLYNSNNAMCRLPSACATQTETEPQLQLQLQLQAKGEYDEEDEEEMEDKYPDLTHSLSDLEEMEFEHPGGSVIDLLKNSKEDKGEEFRLEDEIDIVADLFIRRFHRQMKMQKQQSLKRHQEMLERSV</sequence>